<evidence type="ECO:0000313" key="3">
    <source>
        <dbReference type="EMBL" id="KAK7363050.1"/>
    </source>
</evidence>
<organism evidence="3 4">
    <name type="scientific">Canavalia gladiata</name>
    <name type="common">Sword bean</name>
    <name type="synonym">Dolichos gladiatus</name>
    <dbReference type="NCBI Taxonomy" id="3824"/>
    <lineage>
        <taxon>Eukaryota</taxon>
        <taxon>Viridiplantae</taxon>
        <taxon>Streptophyta</taxon>
        <taxon>Embryophyta</taxon>
        <taxon>Tracheophyta</taxon>
        <taxon>Spermatophyta</taxon>
        <taxon>Magnoliopsida</taxon>
        <taxon>eudicotyledons</taxon>
        <taxon>Gunneridae</taxon>
        <taxon>Pentapetalae</taxon>
        <taxon>rosids</taxon>
        <taxon>fabids</taxon>
        <taxon>Fabales</taxon>
        <taxon>Fabaceae</taxon>
        <taxon>Papilionoideae</taxon>
        <taxon>50 kb inversion clade</taxon>
        <taxon>NPAAA clade</taxon>
        <taxon>indigoferoid/millettioid clade</taxon>
        <taxon>Phaseoleae</taxon>
        <taxon>Canavalia</taxon>
    </lineage>
</organism>
<dbReference type="PANTHER" id="PTHR33127:SF69">
    <property type="entry name" value="OS09G0340800 PROTEIN"/>
    <property type="match status" value="1"/>
</dbReference>
<reference evidence="3 4" key="1">
    <citation type="submission" date="2024-01" db="EMBL/GenBank/DDBJ databases">
        <title>The genomes of 5 underutilized Papilionoideae crops provide insights into root nodulation and disease resistanc.</title>
        <authorList>
            <person name="Jiang F."/>
        </authorList>
    </citation>
    <scope>NUCLEOTIDE SEQUENCE [LARGE SCALE GENOMIC DNA]</scope>
    <source>
        <strain evidence="3">LVBAO_FW01</strain>
        <tissue evidence="3">Leaves</tissue>
    </source>
</reference>
<evidence type="ECO:0000313" key="4">
    <source>
        <dbReference type="Proteomes" id="UP001367508"/>
    </source>
</evidence>
<protein>
    <recommendedName>
        <fullName evidence="2">KIB1-4 beta-propeller domain-containing protein</fullName>
    </recommendedName>
</protein>
<dbReference type="Pfam" id="PF03478">
    <property type="entry name" value="Beta-prop_KIB1-4"/>
    <property type="match status" value="1"/>
</dbReference>
<evidence type="ECO:0000259" key="2">
    <source>
        <dbReference type="Pfam" id="PF03478"/>
    </source>
</evidence>
<dbReference type="PANTHER" id="PTHR33127">
    <property type="entry name" value="TRANSMEMBRANE PROTEIN"/>
    <property type="match status" value="1"/>
</dbReference>
<dbReference type="EMBL" id="JAYMYQ010000001">
    <property type="protein sequence ID" value="KAK7363050.1"/>
    <property type="molecule type" value="Genomic_DNA"/>
</dbReference>
<proteinExistence type="predicted"/>
<feature type="domain" description="KIB1-4 beta-propeller" evidence="2">
    <location>
        <begin position="121"/>
        <end position="360"/>
    </location>
</feature>
<name>A0AAN9R5E8_CANGL</name>
<dbReference type="InterPro" id="IPR005174">
    <property type="entry name" value="KIB1-4_b-propeller"/>
</dbReference>
<comment type="caution">
    <text evidence="3">The sequence shown here is derived from an EMBL/GenBank/DDBJ whole genome shotgun (WGS) entry which is preliminary data.</text>
</comment>
<sequence>MGVKVKNKKTEQQKQPTSGISKSQSFLDLPKQLVSITERHPNLEKNINFGGIVKSWRTASKQCNLDSKLPWLQLSDPDGANTEKHHRHITWSGSTNPSFTYLPSGCWCRHLFRTMARYPWKDYVGCSNGIFIAEAEPLYMYYLWNPINRELLRLPLWDAKVPVKLAVLSSSPQDQNCTVMVLTGISHPAFAFYKLNRISNTWITPEPQWIMQDCTLTEAQSLGQPGKQQKIMQFTNAVGFKGKFYALSVQGNIAVIQDIDSVPMITDLSATRIVPSVSSNHLREYLLESDGELLLVYLISTKSSVHNVDDVEVYQLNSARLSWLKLESLGKRTLFVGSNCSVSVLASELGCRKNCIYFRHPLADEWWVYGMESGNISPGWSQEDPTTSAIWIQQTEE</sequence>
<accession>A0AAN9R5E8</accession>
<keyword evidence="4" id="KW-1185">Reference proteome</keyword>
<dbReference type="Proteomes" id="UP001367508">
    <property type="component" value="Unassembled WGS sequence"/>
</dbReference>
<gene>
    <name evidence="3" type="ORF">VNO77_05179</name>
</gene>
<feature type="compositionally biased region" description="Polar residues" evidence="1">
    <location>
        <begin position="13"/>
        <end position="23"/>
    </location>
</feature>
<feature type="region of interest" description="Disordered" evidence="1">
    <location>
        <begin position="1"/>
        <end position="23"/>
    </location>
</feature>
<evidence type="ECO:0000256" key="1">
    <source>
        <dbReference type="SAM" id="MobiDB-lite"/>
    </source>
</evidence>
<dbReference type="AlphaFoldDB" id="A0AAN9R5E8"/>